<keyword evidence="4" id="KW-1185">Reference proteome</keyword>
<dbReference type="Pfam" id="PF01187">
    <property type="entry name" value="MIF"/>
    <property type="match status" value="1"/>
</dbReference>
<dbReference type="OrthoDB" id="255819at2759"/>
<dbReference type="InterPro" id="IPR001398">
    <property type="entry name" value="Macrophage_inhib_fac"/>
</dbReference>
<evidence type="ECO:0000313" key="4">
    <source>
        <dbReference type="Proteomes" id="UP000693970"/>
    </source>
</evidence>
<sequence>MTANGNYDDPCRSIEKRTVPILENLCMFDNSMVKLPLFLISLISLPFLAAAFVTASSSLNTVNSKTSSTDSLLKMSESKIPDVVCPHPFSQLPGDPSLLLVTNLDLGDKKMEIMKECSKAISKATGKPESYIGVSITDKASVIFGGSDEPCALGNMYSIGAIGMESNGKIQSAVTDLLEPFGLEESRMYINFFDMPRANVGWSRKTFAG</sequence>
<dbReference type="GO" id="GO:0050178">
    <property type="term" value="F:phenylpyruvate tautomerase activity"/>
    <property type="evidence" value="ECO:0007669"/>
    <property type="project" value="TreeGrafter"/>
</dbReference>
<dbReference type="InterPro" id="IPR019829">
    <property type="entry name" value="Macrophage_inhib_fac_CS"/>
</dbReference>
<evidence type="ECO:0000313" key="3">
    <source>
        <dbReference type="EMBL" id="KAG7346566.1"/>
    </source>
</evidence>
<proteinExistence type="predicted"/>
<gene>
    <name evidence="3" type="ORF">IV203_005634</name>
</gene>
<keyword evidence="2" id="KW-0472">Membrane</keyword>
<dbReference type="GO" id="GO:0005615">
    <property type="term" value="C:extracellular space"/>
    <property type="evidence" value="ECO:0007669"/>
    <property type="project" value="TreeGrafter"/>
</dbReference>
<dbReference type="PANTHER" id="PTHR11954:SF6">
    <property type="entry name" value="MACROPHAGE MIGRATION INHIBITORY FACTOR"/>
    <property type="match status" value="1"/>
</dbReference>
<keyword evidence="2" id="KW-0812">Transmembrane</keyword>
<organism evidence="3 4">
    <name type="scientific">Nitzschia inconspicua</name>
    <dbReference type="NCBI Taxonomy" id="303405"/>
    <lineage>
        <taxon>Eukaryota</taxon>
        <taxon>Sar</taxon>
        <taxon>Stramenopiles</taxon>
        <taxon>Ochrophyta</taxon>
        <taxon>Bacillariophyta</taxon>
        <taxon>Bacillariophyceae</taxon>
        <taxon>Bacillariophycidae</taxon>
        <taxon>Bacillariales</taxon>
        <taxon>Bacillariaceae</taxon>
        <taxon>Nitzschia</taxon>
    </lineage>
</organism>
<dbReference type="EMBL" id="JAGRRH010000021">
    <property type="protein sequence ID" value="KAG7346566.1"/>
    <property type="molecule type" value="Genomic_DNA"/>
</dbReference>
<protein>
    <submittedName>
        <fullName evidence="3">Tautomerase/MIF superfamily protein</fullName>
    </submittedName>
</protein>
<name>A0A9K3KNG9_9STRA</name>
<reference evidence="3" key="1">
    <citation type="journal article" date="2021" name="Sci. Rep.">
        <title>Diploid genomic architecture of Nitzschia inconspicua, an elite biomass production diatom.</title>
        <authorList>
            <person name="Oliver A."/>
            <person name="Podell S."/>
            <person name="Pinowska A."/>
            <person name="Traller J.C."/>
            <person name="Smith S.R."/>
            <person name="McClure R."/>
            <person name="Beliaev A."/>
            <person name="Bohutskyi P."/>
            <person name="Hill E.A."/>
            <person name="Rabines A."/>
            <person name="Zheng H."/>
            <person name="Allen L.Z."/>
            <person name="Kuo A."/>
            <person name="Grigoriev I.V."/>
            <person name="Allen A.E."/>
            <person name="Hazlebeck D."/>
            <person name="Allen E.E."/>
        </authorList>
    </citation>
    <scope>NUCLEOTIDE SEQUENCE</scope>
    <source>
        <strain evidence="3">Hildebrandi</strain>
    </source>
</reference>
<feature type="transmembrane region" description="Helical" evidence="2">
    <location>
        <begin position="35"/>
        <end position="55"/>
    </location>
</feature>
<keyword evidence="1" id="KW-0413">Isomerase</keyword>
<dbReference type="Proteomes" id="UP000693970">
    <property type="component" value="Unassembled WGS sequence"/>
</dbReference>
<keyword evidence="2" id="KW-1133">Transmembrane helix</keyword>
<comment type="caution">
    <text evidence="3">The sequence shown here is derived from an EMBL/GenBank/DDBJ whole genome shotgun (WGS) entry which is preliminary data.</text>
</comment>
<dbReference type="PANTHER" id="PTHR11954">
    <property type="entry name" value="D-DOPACHROME DECARBOXYLASE"/>
    <property type="match status" value="1"/>
</dbReference>
<dbReference type="AlphaFoldDB" id="A0A9K3KNG9"/>
<evidence type="ECO:0000256" key="1">
    <source>
        <dbReference type="ARBA" id="ARBA00023235"/>
    </source>
</evidence>
<dbReference type="PROSITE" id="PS01158">
    <property type="entry name" value="MIF"/>
    <property type="match status" value="1"/>
</dbReference>
<evidence type="ECO:0000256" key="2">
    <source>
        <dbReference type="SAM" id="Phobius"/>
    </source>
</evidence>
<reference evidence="3" key="2">
    <citation type="submission" date="2021-04" db="EMBL/GenBank/DDBJ databases">
        <authorList>
            <person name="Podell S."/>
        </authorList>
    </citation>
    <scope>NUCLEOTIDE SEQUENCE</scope>
    <source>
        <strain evidence="3">Hildebrandi</strain>
    </source>
</reference>
<accession>A0A9K3KNG9</accession>